<dbReference type="InterPro" id="IPR036116">
    <property type="entry name" value="FN3_sf"/>
</dbReference>
<dbReference type="InterPro" id="IPR015914">
    <property type="entry name" value="PAPs_N"/>
</dbReference>
<dbReference type="Gene3D" id="2.60.120.260">
    <property type="entry name" value="Galactose-binding domain-like"/>
    <property type="match status" value="1"/>
</dbReference>
<dbReference type="PROSITE" id="PS50853">
    <property type="entry name" value="FN3"/>
    <property type="match status" value="2"/>
</dbReference>
<proteinExistence type="predicted"/>
<protein>
    <submittedName>
        <fullName evidence="2">Choice-of-anchor J domain-containing protein</fullName>
    </submittedName>
</protein>
<dbReference type="CDD" id="cd00063">
    <property type="entry name" value="FN3"/>
    <property type="match status" value="2"/>
</dbReference>
<feature type="domain" description="Fibronectin type-III" evidence="1">
    <location>
        <begin position="648"/>
        <end position="743"/>
    </location>
</feature>
<dbReference type="SMART" id="SM00060">
    <property type="entry name" value="FN3"/>
    <property type="match status" value="2"/>
</dbReference>
<organism evidence="2 3">
    <name type="scientific">Flavobacterium sedimenticola</name>
    <dbReference type="NCBI Taxonomy" id="3043286"/>
    <lineage>
        <taxon>Bacteria</taxon>
        <taxon>Pseudomonadati</taxon>
        <taxon>Bacteroidota</taxon>
        <taxon>Flavobacteriia</taxon>
        <taxon>Flavobacteriales</taxon>
        <taxon>Flavobacteriaceae</taxon>
        <taxon>Flavobacterium</taxon>
    </lineage>
</organism>
<dbReference type="Pfam" id="PF16656">
    <property type="entry name" value="Pur_ac_phosph_N"/>
    <property type="match status" value="1"/>
</dbReference>
<dbReference type="InterPro" id="IPR013783">
    <property type="entry name" value="Ig-like_fold"/>
</dbReference>
<keyword evidence="3" id="KW-1185">Reference proteome</keyword>
<dbReference type="Gene3D" id="2.60.40.10">
    <property type="entry name" value="Immunoglobulins"/>
    <property type="match status" value="3"/>
</dbReference>
<feature type="domain" description="Fibronectin type-III" evidence="1">
    <location>
        <begin position="391"/>
        <end position="482"/>
    </location>
</feature>
<name>A0ABT6XNL0_9FLAO</name>
<gene>
    <name evidence="2" type="ORF">QHT84_04490</name>
</gene>
<dbReference type="InterPro" id="IPR003961">
    <property type="entry name" value="FN3_dom"/>
</dbReference>
<evidence type="ECO:0000259" key="1">
    <source>
        <dbReference type="PROSITE" id="PS50853"/>
    </source>
</evidence>
<dbReference type="Proteomes" id="UP001230035">
    <property type="component" value="Unassembled WGS sequence"/>
</dbReference>
<dbReference type="Pfam" id="PF00041">
    <property type="entry name" value="fn3"/>
    <property type="match status" value="1"/>
</dbReference>
<sequence length="1952" mass="206589">MNIITYKENRFSFKKRCQLVFTTLLFVMISKTGSAQVSTYTFTEAVATYTALTTPSIAYTAPWDDHASGAVFQANIGFNFTYDGVVQTQCFISPNGFISFGTQPLPNTYLPLSVATTFTNGGTISALGMDLISSSSNSSDNIVYKTIGSAPNRIFVVQWSNARRKAITGNFNFQIRLLETSNAIELSYGLCAPDDITVFNTQVGIRGESNVFAQGDVQNRLQTGANTNATWSGKTVAGTANSNTVRTSVTEYPNNGLKYTFTPSAPCATPTGVPSGLVIGATGVNATTFTGNSFTAASPAPTGYLIVRSTVNTPPTNVQIPNRTYFTVNQVIDATYTVVSVSNATTFNQSALAQNTTYYYWVIPYNANCLGGPYYNLSTMISGNKTTCAAAPTGVNASTIEGNSFTASWTAVPGVSDYLIDVSTNSTFTALLPAYTNASTGGLTDFVVSGLNPITTYYFRVKAVGISCAVNSATVTVTTLCGAFPIPYLQNFDTTPVNTTPTCFTIADNNTDGVSWKVQNSLAASTPNSFHLATNGTVDSNDWFFTPGLNLTAGVTYRLKFKYNTLSGSSFAENLRVRLGTGAAEASMTNTILNLSNIINTVYQTATVDFTPVVNSIYYLGFQGYSFANQSKIMIDDISVIVSPTCFEPVNLTITAVGSTSVSISWEASSPEPSNGYQYYVSTSNATPSGSVTPTGSVGAGVLSATIGGLTPATLYYVWVRGNCGSGDTSIWSDIQTFSTDCATPTSLTVTGGTLCGGGATTLQATAPSGSTIEWYSDASGTTLVATGTSYTTPTLFATTTYYAQSRAPGGLVATGPISPLLQGGALGTQTVSTYVSFSVTTATTLQSLDIYPQTSGQSGNLTIRNASNVQIASYNFTTSVAGGNTAQTIPIALDLSAGNYFLYFNTLPASGLVSNIDSTSYPYASSIASITGNGFDNTFYLYAYNWKFSNICRSLLTPVTATVTPAPAIAMSSTSSTVCNGEASGLVTITGASAYNNFSWSTTVGLSGTIGGGFTFQPTTTTTYTLTATQTSGSLCTNTVSHTVTVKPDPPAITIVPATATICEGAVQALNGNLSSSPPVTIFNENFNAATNNWIKTNASTGGIIANAAWTLRNSPYAYSSSYWNTTISSNDASQFYFSNSDAQGSPGTNKTLTYLESPSINLTGYTSATLSFFHYLRYIGGNKARVEYSINGGTTWSILASYTASQGTAANFSNANVSMNSLVGNPDVKIRFLYEASWDYGWAIDNVKITGNLAVEVTWTPSTGLYFDSGAATAYIAGTPTATIYAKPNVSTVYTGSVVGANGCAASSTSTITVLPAPIPGTLSSSQTICGSWLPTNLTLTGNTASVIRWEYATDAAFTTGLTTIANTTTTLTSAEIGSFAGTRYYRAVLQSGTCPSVNTGSVFIAFPSTTWNGSSWSSGLPNSGTRVVFNGNYSSSGNLDACAVEVLSGTVNFNSGHTLTVQNDVKVTGGSLTFQNTASLVQVNTLNNQGVPFSNSGNITYKRVSTPVKKFDYTYWSSPVTPQTLINFSPNSTLFFTYDPVIGNWAYANTTIPMVAGKGYLIRTPDVAPFNTVTPNNFTGSFVGVPNTGTITIPIVGGSLQFNLLGNPYPSALSADLFLSDPTNVPVIDATIYLWTHNTPITNNNYSANDYAVYNYSGGVGTGTSAPSAGINNSVPNGKIASGQGFFVKGLSSGNAVFKNSMRLVGNNDQFFRMNTYANQSASGELERHRFWLDVYNDNGAFKQLLVAYVENATNSGLDRGFDGEMVDVGNPVTMYVVQDEYKLSIQGRALPFDVEDEIPLGYRSTEANTYQVKLSDFDGLFDNQTIYLEDTELNIVHDLKAGDYTFTTAAGTFDTRFKVRFGATALSNTSFQPNQVVVYKNEANHFVITTGNALMESVKVFDIRGRLLGHQKAINANQTIVDGGLANEVLLLQITTTEGAVVTKKVIR</sequence>
<evidence type="ECO:0000313" key="2">
    <source>
        <dbReference type="EMBL" id="MDI9256666.1"/>
    </source>
</evidence>
<evidence type="ECO:0000313" key="3">
    <source>
        <dbReference type="Proteomes" id="UP001230035"/>
    </source>
</evidence>
<dbReference type="EMBL" id="JASGBP010000002">
    <property type="protein sequence ID" value="MDI9256666.1"/>
    <property type="molecule type" value="Genomic_DNA"/>
</dbReference>
<dbReference type="RefSeq" id="WP_283238356.1">
    <property type="nucleotide sequence ID" value="NZ_JASGBP010000002.1"/>
</dbReference>
<comment type="caution">
    <text evidence="2">The sequence shown here is derived from an EMBL/GenBank/DDBJ whole genome shotgun (WGS) entry which is preliminary data.</text>
</comment>
<reference evidence="2 3" key="1">
    <citation type="submission" date="2023-05" db="EMBL/GenBank/DDBJ databases">
        <title>Flavobacterium sedimenti sp. nov., isolated from the sediment.</title>
        <authorList>
            <person name="Wu N."/>
        </authorList>
    </citation>
    <scope>NUCLEOTIDE SEQUENCE [LARGE SCALE GENOMIC DNA]</scope>
    <source>
        <strain evidence="2 3">YZ-48</strain>
    </source>
</reference>
<dbReference type="Pfam" id="PF19081">
    <property type="entry name" value="Ig_7"/>
    <property type="match status" value="1"/>
</dbReference>
<dbReference type="InterPro" id="IPR013320">
    <property type="entry name" value="ConA-like_dom_sf"/>
</dbReference>
<dbReference type="NCBIfam" id="NF038128">
    <property type="entry name" value="choice_anch_J"/>
    <property type="match status" value="1"/>
</dbReference>
<accession>A0ABT6XNL0</accession>
<dbReference type="SUPFAM" id="SSF49265">
    <property type="entry name" value="Fibronectin type III"/>
    <property type="match status" value="2"/>
</dbReference>
<dbReference type="InterPro" id="IPR044023">
    <property type="entry name" value="Ig_7"/>
</dbReference>
<dbReference type="Gene3D" id="2.60.120.200">
    <property type="match status" value="1"/>
</dbReference>
<dbReference type="SUPFAM" id="SSF49899">
    <property type="entry name" value="Concanavalin A-like lectins/glucanases"/>
    <property type="match status" value="1"/>
</dbReference>